<reference evidence="2 3" key="1">
    <citation type="submission" date="2017-11" db="EMBL/GenBank/DDBJ databases">
        <title>Sphingomonas oleivorans sp. nov., isolated from oil-contaminated soil.</title>
        <authorList>
            <person name="Wang L."/>
            <person name="Chen L."/>
        </authorList>
    </citation>
    <scope>NUCLEOTIDE SEQUENCE [LARGE SCALE GENOMIC DNA]</scope>
    <source>
        <strain evidence="2 3">K101</strain>
    </source>
</reference>
<accession>A0A2T4I890</accession>
<dbReference type="Proteomes" id="UP000241206">
    <property type="component" value="Unassembled WGS sequence"/>
</dbReference>
<comment type="caution">
    <text evidence="2">The sequence shown here is derived from an EMBL/GenBank/DDBJ whole genome shotgun (WGS) entry which is preliminary data.</text>
</comment>
<evidence type="ECO:0000256" key="1">
    <source>
        <dbReference type="SAM" id="MobiDB-lite"/>
    </source>
</evidence>
<organism evidence="2 3">
    <name type="scientific">Edaphosphingomonas fennica</name>
    <dbReference type="NCBI Taxonomy" id="114404"/>
    <lineage>
        <taxon>Bacteria</taxon>
        <taxon>Pseudomonadati</taxon>
        <taxon>Pseudomonadota</taxon>
        <taxon>Alphaproteobacteria</taxon>
        <taxon>Sphingomonadales</taxon>
        <taxon>Rhizorhabdaceae</taxon>
        <taxon>Edaphosphingomonas</taxon>
    </lineage>
</organism>
<feature type="compositionally biased region" description="Polar residues" evidence="1">
    <location>
        <begin position="108"/>
        <end position="119"/>
    </location>
</feature>
<keyword evidence="3" id="KW-1185">Reference proteome</keyword>
<feature type="region of interest" description="Disordered" evidence="1">
    <location>
        <begin position="72"/>
        <end position="121"/>
    </location>
</feature>
<evidence type="ECO:0000313" key="2">
    <source>
        <dbReference type="EMBL" id="PTD27844.1"/>
    </source>
</evidence>
<dbReference type="AlphaFoldDB" id="A0A2T4I890"/>
<gene>
    <name evidence="2" type="ORF">CV103_00875</name>
</gene>
<dbReference type="EMBL" id="PHHF01000003">
    <property type="protein sequence ID" value="PTD27844.1"/>
    <property type="molecule type" value="Genomic_DNA"/>
</dbReference>
<protein>
    <submittedName>
        <fullName evidence="2">Uncharacterized protein</fullName>
    </submittedName>
</protein>
<proteinExistence type="predicted"/>
<name>A0A2T4I890_9SPHN</name>
<evidence type="ECO:0000313" key="3">
    <source>
        <dbReference type="Proteomes" id="UP000241206"/>
    </source>
</evidence>
<sequence>MLCGIAHAPAVQANNYGESLAWQFRTTADRVNLAAIADLIEKRRSGYYEAPVYNSTIERQYNCAITSTATGNNDSQTALANSPSLTGTSSSANGNVSNTDVADGSGAAASTDQANSGHVSASARGATIAHVSGSATQALNSTQTNSGNQYAGVADSTACLFGALN</sequence>
<feature type="compositionally biased region" description="Polar residues" evidence="1">
    <location>
        <begin position="72"/>
        <end position="100"/>
    </location>
</feature>